<name>A0A6B3R2W7_9FLAO</name>
<comment type="caution">
    <text evidence="1">The sequence shown here is derived from an EMBL/GenBank/DDBJ whole genome shotgun (WGS) entry which is preliminary data.</text>
</comment>
<evidence type="ECO:0000313" key="1">
    <source>
        <dbReference type="EMBL" id="NEV94863.1"/>
    </source>
</evidence>
<dbReference type="Proteomes" id="UP000478505">
    <property type="component" value="Unassembled WGS sequence"/>
</dbReference>
<organism evidence="1 2">
    <name type="scientific">Psychroflexus aurantiacus</name>
    <dbReference type="NCBI Taxonomy" id="2709310"/>
    <lineage>
        <taxon>Bacteria</taxon>
        <taxon>Pseudomonadati</taxon>
        <taxon>Bacteroidota</taxon>
        <taxon>Flavobacteriia</taxon>
        <taxon>Flavobacteriales</taxon>
        <taxon>Flavobacteriaceae</taxon>
        <taxon>Psychroflexus</taxon>
    </lineage>
</organism>
<accession>A0A6B3R2W7</accession>
<gene>
    <name evidence="1" type="ORF">G3567_11985</name>
</gene>
<proteinExistence type="predicted"/>
<evidence type="ECO:0000313" key="2">
    <source>
        <dbReference type="Proteomes" id="UP000478505"/>
    </source>
</evidence>
<keyword evidence="2" id="KW-1185">Reference proteome</keyword>
<protein>
    <submittedName>
        <fullName evidence="1">Uncharacterized protein</fullName>
    </submittedName>
</protein>
<sequence length="179" mass="19853">MKLIYFLLITTASIYAQPNVNVLSEDEFESIQINGHSISQIRSTNGNEIQIIDLFGTYNNLKATNLGGVSYEYFFKSLNNGEFKIGFSSTNSSSGEVPLSNFEITDKDINLSIKGVNFSVGDNISVLSPLNLEKNTAGNYSSRVEAFLIAPCEGCNNFLYIKYNIHDQSILEVGYIEMT</sequence>
<dbReference type="EMBL" id="JAAIKD010000007">
    <property type="protein sequence ID" value="NEV94863.1"/>
    <property type="molecule type" value="Genomic_DNA"/>
</dbReference>
<reference evidence="1 2" key="1">
    <citation type="submission" date="2020-02" db="EMBL/GenBank/DDBJ databases">
        <title>Flavobacteriaceae Psychroflexus bacterium YR1-1, complete genome.</title>
        <authorList>
            <person name="Li Y."/>
            <person name="Wu S."/>
        </authorList>
    </citation>
    <scope>NUCLEOTIDE SEQUENCE [LARGE SCALE GENOMIC DNA]</scope>
    <source>
        <strain evidence="1 2">YR1-1</strain>
    </source>
</reference>
<dbReference type="RefSeq" id="WP_164005559.1">
    <property type="nucleotide sequence ID" value="NZ_JAAIKD010000007.1"/>
</dbReference>
<dbReference type="AlphaFoldDB" id="A0A6B3R2W7"/>